<dbReference type="Pfam" id="PF25951">
    <property type="entry name" value="DUF7989"/>
    <property type="match status" value="1"/>
</dbReference>
<feature type="compositionally biased region" description="Basic and acidic residues" evidence="1">
    <location>
        <begin position="7"/>
        <end position="22"/>
    </location>
</feature>
<accession>A0ABD5Z8F5</accession>
<dbReference type="AlphaFoldDB" id="A0ABD5Z8F5"/>
<dbReference type="Proteomes" id="UP001596447">
    <property type="component" value="Unassembled WGS sequence"/>
</dbReference>
<evidence type="ECO:0000256" key="1">
    <source>
        <dbReference type="SAM" id="MobiDB-lite"/>
    </source>
</evidence>
<dbReference type="EMBL" id="JBHTAR010000011">
    <property type="protein sequence ID" value="MFC7201534.1"/>
    <property type="molecule type" value="Genomic_DNA"/>
</dbReference>
<comment type="caution">
    <text evidence="2">The sequence shown here is derived from an EMBL/GenBank/DDBJ whole genome shotgun (WGS) entry which is preliminary data.</text>
</comment>
<evidence type="ECO:0000313" key="3">
    <source>
        <dbReference type="Proteomes" id="UP001596447"/>
    </source>
</evidence>
<proteinExistence type="predicted"/>
<evidence type="ECO:0000313" key="2">
    <source>
        <dbReference type="EMBL" id="MFC7201534.1"/>
    </source>
</evidence>
<gene>
    <name evidence="2" type="ORF">ACFQJ9_19345</name>
</gene>
<organism evidence="2 3">
    <name type="scientific">Halospeciosus flavus</name>
    <dbReference type="NCBI Taxonomy" id="3032283"/>
    <lineage>
        <taxon>Archaea</taxon>
        <taxon>Methanobacteriati</taxon>
        <taxon>Methanobacteriota</taxon>
        <taxon>Stenosarchaea group</taxon>
        <taxon>Halobacteria</taxon>
        <taxon>Halobacteriales</taxon>
        <taxon>Halobacteriaceae</taxon>
        <taxon>Halospeciosus</taxon>
    </lineage>
</organism>
<protein>
    <submittedName>
        <fullName evidence="2">Uncharacterized protein</fullName>
    </submittedName>
</protein>
<sequence>MTEDDSRDTMREVSHTNPDDPRNVFGELFRRGPSTVADGGQSAQSADERTSGEAVSREENERTMAEVSHTASDAPDVNEVWERGQR</sequence>
<feature type="compositionally biased region" description="Basic and acidic residues" evidence="1">
    <location>
        <begin position="46"/>
        <end position="64"/>
    </location>
</feature>
<keyword evidence="3" id="KW-1185">Reference proteome</keyword>
<dbReference type="InterPro" id="IPR058742">
    <property type="entry name" value="DUF7989"/>
</dbReference>
<dbReference type="RefSeq" id="WP_279528278.1">
    <property type="nucleotide sequence ID" value="NZ_CP122312.1"/>
</dbReference>
<reference evidence="2 3" key="1">
    <citation type="journal article" date="2019" name="Int. J. Syst. Evol. Microbiol.">
        <title>The Global Catalogue of Microorganisms (GCM) 10K type strain sequencing project: providing services to taxonomists for standard genome sequencing and annotation.</title>
        <authorList>
            <consortium name="The Broad Institute Genomics Platform"/>
            <consortium name="The Broad Institute Genome Sequencing Center for Infectious Disease"/>
            <person name="Wu L."/>
            <person name="Ma J."/>
        </authorList>
    </citation>
    <scope>NUCLEOTIDE SEQUENCE [LARGE SCALE GENOMIC DNA]</scope>
    <source>
        <strain evidence="2 3">XZGYJ-43</strain>
    </source>
</reference>
<name>A0ABD5Z8F5_9EURY</name>
<feature type="region of interest" description="Disordered" evidence="1">
    <location>
        <begin position="1"/>
        <end position="86"/>
    </location>
</feature>